<dbReference type="GO" id="GO:0005737">
    <property type="term" value="C:cytoplasm"/>
    <property type="evidence" value="ECO:0007669"/>
    <property type="project" value="TreeGrafter"/>
</dbReference>
<protein>
    <submittedName>
        <fullName evidence="5">Uncharacterized protein</fullName>
    </submittedName>
</protein>
<dbReference type="OrthoDB" id="3512640at2759"/>
<evidence type="ECO:0000256" key="4">
    <source>
        <dbReference type="ARBA" id="ARBA00022898"/>
    </source>
</evidence>
<keyword evidence="4" id="KW-0663">Pyridoxal phosphate</keyword>
<evidence type="ECO:0000256" key="2">
    <source>
        <dbReference type="ARBA" id="ARBA00009077"/>
    </source>
</evidence>
<dbReference type="RefSeq" id="XP_046063386.1">
    <property type="nucleotide sequence ID" value="XM_046203628.1"/>
</dbReference>
<dbReference type="CDD" id="cd00614">
    <property type="entry name" value="CGS_like"/>
    <property type="match status" value="1"/>
</dbReference>
<dbReference type="InterPro" id="IPR015422">
    <property type="entry name" value="PyrdxlP-dep_Trfase_small"/>
</dbReference>
<dbReference type="InterPro" id="IPR035278">
    <property type="entry name" value="DUF5355"/>
</dbReference>
<dbReference type="Pfam" id="PF01053">
    <property type="entry name" value="Cys_Met_Meta_PP"/>
    <property type="match status" value="1"/>
</dbReference>
<dbReference type="FunFam" id="3.40.640.10:FF:000035">
    <property type="entry name" value="O-succinylhomoserine sulfhydrylase"/>
    <property type="match status" value="1"/>
</dbReference>
<dbReference type="EMBL" id="JAEUBE010000158">
    <property type="protein sequence ID" value="KAH3668972.1"/>
    <property type="molecule type" value="Genomic_DNA"/>
</dbReference>
<dbReference type="AlphaFoldDB" id="A0A9P8PBJ7"/>
<evidence type="ECO:0000313" key="6">
    <source>
        <dbReference type="Proteomes" id="UP000769157"/>
    </source>
</evidence>
<keyword evidence="6" id="KW-1185">Reference proteome</keyword>
<dbReference type="GO" id="GO:0006535">
    <property type="term" value="P:cysteine biosynthetic process from serine"/>
    <property type="evidence" value="ECO:0007669"/>
    <property type="project" value="TreeGrafter"/>
</dbReference>
<sequence length="886" mass="98946">MAAHLAATEPEAPVCVHSGQEEPESAARARAVPIYSTSSYVFRDSKHGADLFGLREPGYIYSRLMNPTTDVFEKRIAALENGSAAVATASGQAAQFLAIGALAHAGDNIVSTSFLYGGTYNQFKVTFKRLGIEARFAEGDSVEGFRHLVDDKTKAIYLESIGNPKYNVPDFREIIDFAHSKGIPVVVDNTFGAGGYFCKPLDLGADVVVHSATKWIGGHGNTIGGVVVYKDVTKDNGFNFKDWPEKYPQFSKPAEGYHGIILNDVLGDLAYILHVRIELLRDFGPTLNPFGSFLLLQGLETLALRGERHASNTLKLAKYLEKSPHVSWVSYPGLESHEYHENAKKYLINGFGAVLSFGVKPVDNPSNDQFKESGPRFVDNLKLFSNLANVGDSKSLIINPWTTTHEQLSDEEKKASGVTPDLLRVSVDDNLNFLDLMCLVKEDIILPRRDVRLQTPAKINELRDAISSTHLMNSANNLHELIDALFTIVNDTHSEKSAKTVKELLQLAKGLQIYEGVPWKQYKGPKSVTWTAYDEIIVASISLSQVYHILTLEALEESYNKETITDDAWKRSSNLLKSAFGLANELRDEVSEMHSSSFDNIYHLNLVLVQLLVVFKNIYTTDKEIEARFGDFDKLPDKLNLYVRILIFIYNECAILSKTSPQIKTWIQFIEVLFCYYTSLTYYNKNELGISLGLVKYALANSIEQSVIRSKLHIKVTSSNLKERKLWKKDLNLLKQYSQPTFPPAFHKNLVMVVGFLRVLHAKFDKLNNSINFQTLETPDSIAQNYLFTSNNIPSGLQVPLADTRPFVPSCIEAMLLSSKQTRIPSRAKPCVTWNPLMFLSGKLTMTSRPLDPPYGSLLVNANEPPWTITGVLSSASNLRMSLISF</sequence>
<dbReference type="InterPro" id="IPR054542">
    <property type="entry name" value="Cys_met_metab_PP"/>
</dbReference>
<gene>
    <name evidence="5" type="ORF">OGAPHI_002727</name>
</gene>
<dbReference type="NCBIfam" id="TIGR01326">
    <property type="entry name" value="OAH_OAS_sulfhy"/>
    <property type="match status" value="1"/>
</dbReference>
<dbReference type="GO" id="GO:0071269">
    <property type="term" value="P:L-homocysteine biosynthetic process"/>
    <property type="evidence" value="ECO:0007669"/>
    <property type="project" value="TreeGrafter"/>
</dbReference>
<dbReference type="PROSITE" id="PS00868">
    <property type="entry name" value="CYS_MET_METAB_PP"/>
    <property type="match status" value="1"/>
</dbReference>
<dbReference type="Proteomes" id="UP000769157">
    <property type="component" value="Unassembled WGS sequence"/>
</dbReference>
<dbReference type="InterPro" id="IPR000277">
    <property type="entry name" value="Cys/Met-Metab_PyrdxlP-dep_enz"/>
</dbReference>
<dbReference type="Gene3D" id="3.90.1150.10">
    <property type="entry name" value="Aspartate Aminotransferase, domain 1"/>
    <property type="match status" value="1"/>
</dbReference>
<comment type="cofactor">
    <cofactor evidence="1">
        <name>pyridoxal 5'-phosphate</name>
        <dbReference type="ChEBI" id="CHEBI:597326"/>
    </cofactor>
</comment>
<dbReference type="GO" id="GO:0019346">
    <property type="term" value="P:transsulfuration"/>
    <property type="evidence" value="ECO:0007669"/>
    <property type="project" value="InterPro"/>
</dbReference>
<dbReference type="InterPro" id="IPR015424">
    <property type="entry name" value="PyrdxlP-dep_Trfase"/>
</dbReference>
<organism evidence="5 6">
    <name type="scientific">Ogataea philodendri</name>
    <dbReference type="NCBI Taxonomy" id="1378263"/>
    <lineage>
        <taxon>Eukaryota</taxon>
        <taxon>Fungi</taxon>
        <taxon>Dikarya</taxon>
        <taxon>Ascomycota</taxon>
        <taxon>Saccharomycotina</taxon>
        <taxon>Pichiomycetes</taxon>
        <taxon>Pichiales</taxon>
        <taxon>Pichiaceae</taxon>
        <taxon>Ogataea</taxon>
    </lineage>
</organism>
<comment type="similarity">
    <text evidence="2">Belongs to the trans-sulfuration enzymes family.</text>
</comment>
<dbReference type="InterPro" id="IPR006235">
    <property type="entry name" value="OAc-hSer/O-AcSer_sulfhydrylase"/>
</dbReference>
<dbReference type="GeneID" id="70234694"/>
<comment type="caution">
    <text evidence="5">The sequence shown here is derived from an EMBL/GenBank/DDBJ whole genome shotgun (WGS) entry which is preliminary data.</text>
</comment>
<dbReference type="InterPro" id="IPR015421">
    <property type="entry name" value="PyrdxlP-dep_Trfase_major"/>
</dbReference>
<keyword evidence="3" id="KW-0808">Transferase</keyword>
<name>A0A9P8PBJ7_9ASCO</name>
<dbReference type="SUPFAM" id="SSF53383">
    <property type="entry name" value="PLP-dependent transferases"/>
    <property type="match status" value="1"/>
</dbReference>
<dbReference type="PANTHER" id="PTHR43797">
    <property type="entry name" value="HOMOCYSTEINE/CYSTEINE SYNTHASE"/>
    <property type="match status" value="1"/>
</dbReference>
<dbReference type="Pfam" id="PF17306">
    <property type="entry name" value="DUF5355"/>
    <property type="match status" value="1"/>
</dbReference>
<accession>A0A9P8PBJ7</accession>
<reference evidence="5" key="1">
    <citation type="journal article" date="2021" name="Open Biol.">
        <title>Shared evolutionary footprints suggest mitochondrial oxidative damage underlies multiple complex I losses in fungi.</title>
        <authorList>
            <person name="Schikora-Tamarit M.A."/>
            <person name="Marcet-Houben M."/>
            <person name="Nosek J."/>
            <person name="Gabaldon T."/>
        </authorList>
    </citation>
    <scope>NUCLEOTIDE SEQUENCE</scope>
    <source>
        <strain evidence="5">CBS6075</strain>
    </source>
</reference>
<evidence type="ECO:0000256" key="1">
    <source>
        <dbReference type="ARBA" id="ARBA00001933"/>
    </source>
</evidence>
<dbReference type="GO" id="GO:0030170">
    <property type="term" value="F:pyridoxal phosphate binding"/>
    <property type="evidence" value="ECO:0007669"/>
    <property type="project" value="InterPro"/>
</dbReference>
<dbReference type="GO" id="GO:0004124">
    <property type="term" value="F:cysteine synthase activity"/>
    <property type="evidence" value="ECO:0007669"/>
    <property type="project" value="TreeGrafter"/>
</dbReference>
<dbReference type="Gene3D" id="3.40.640.10">
    <property type="entry name" value="Type I PLP-dependent aspartate aminotransferase-like (Major domain)"/>
    <property type="match status" value="1"/>
</dbReference>
<evidence type="ECO:0000256" key="3">
    <source>
        <dbReference type="ARBA" id="ARBA00022679"/>
    </source>
</evidence>
<dbReference type="PANTHER" id="PTHR43797:SF2">
    <property type="entry name" value="HOMOCYSTEINE_CYSTEINE SYNTHASE"/>
    <property type="match status" value="1"/>
</dbReference>
<proteinExistence type="inferred from homology"/>
<reference evidence="5" key="2">
    <citation type="submission" date="2021-01" db="EMBL/GenBank/DDBJ databases">
        <authorList>
            <person name="Schikora-Tamarit M.A."/>
        </authorList>
    </citation>
    <scope>NUCLEOTIDE SEQUENCE</scope>
    <source>
        <strain evidence="5">CBS6075</strain>
    </source>
</reference>
<evidence type="ECO:0000313" key="5">
    <source>
        <dbReference type="EMBL" id="KAH3668972.1"/>
    </source>
</evidence>
<dbReference type="GO" id="GO:0003961">
    <property type="term" value="F:O-acetylhomoserine aminocarboxypropyltransferase activity"/>
    <property type="evidence" value="ECO:0007669"/>
    <property type="project" value="TreeGrafter"/>
</dbReference>